<keyword evidence="1" id="KW-0812">Transmembrane</keyword>
<sequence>MSNKENIKIGEQKIEEDYSNENQDLCQQNIKINDQKQQKPLKSIATSLAISGVVIISSDSEFSENNLKGIILVILSAIFASFYKVINLN</sequence>
<evidence type="ECO:0000256" key="1">
    <source>
        <dbReference type="SAM" id="Phobius"/>
    </source>
</evidence>
<organism evidence="2 3">
    <name type="scientific">Meloidogyne hapla</name>
    <name type="common">Root-knot nematode worm</name>
    <dbReference type="NCBI Taxonomy" id="6305"/>
    <lineage>
        <taxon>Eukaryota</taxon>
        <taxon>Metazoa</taxon>
        <taxon>Ecdysozoa</taxon>
        <taxon>Nematoda</taxon>
        <taxon>Chromadorea</taxon>
        <taxon>Rhabditida</taxon>
        <taxon>Tylenchina</taxon>
        <taxon>Tylenchomorpha</taxon>
        <taxon>Tylenchoidea</taxon>
        <taxon>Meloidogynidae</taxon>
        <taxon>Meloidogyninae</taxon>
        <taxon>Meloidogyne</taxon>
    </lineage>
</organism>
<protein>
    <submittedName>
        <fullName evidence="3">Translocon-associated protein subunit gamma</fullName>
    </submittedName>
</protein>
<evidence type="ECO:0000313" key="3">
    <source>
        <dbReference type="WBParaSite" id="MhA1_Contig1577.frz3.gene2"/>
    </source>
</evidence>
<reference evidence="3" key="1">
    <citation type="submission" date="2016-11" db="UniProtKB">
        <authorList>
            <consortium name="WormBaseParasite"/>
        </authorList>
    </citation>
    <scope>IDENTIFICATION</scope>
</reference>
<keyword evidence="2" id="KW-1185">Reference proteome</keyword>
<keyword evidence="1" id="KW-1133">Transmembrane helix</keyword>
<proteinExistence type="predicted"/>
<evidence type="ECO:0000313" key="2">
    <source>
        <dbReference type="Proteomes" id="UP000095281"/>
    </source>
</evidence>
<keyword evidence="1" id="KW-0472">Membrane</keyword>
<dbReference type="WBParaSite" id="MhA1_Contig1577.frz3.gene2">
    <property type="protein sequence ID" value="MhA1_Contig1577.frz3.gene2"/>
    <property type="gene ID" value="MhA1_Contig1577.frz3.gene2"/>
</dbReference>
<accession>A0A1I8B847</accession>
<feature type="transmembrane region" description="Helical" evidence="1">
    <location>
        <begin position="69"/>
        <end position="86"/>
    </location>
</feature>
<dbReference type="AlphaFoldDB" id="A0A1I8B847"/>
<name>A0A1I8B847_MELHA</name>
<dbReference type="Proteomes" id="UP000095281">
    <property type="component" value="Unplaced"/>
</dbReference>